<accession>A0A8G0PB73</accession>
<reference evidence="1 2" key="1">
    <citation type="journal article" date="2021" name="BMC Genomics">
        <title>Telomere-to-telomere genome assembly of asparaginase-producing Trichoderma simmonsii.</title>
        <authorList>
            <person name="Chung D."/>
            <person name="Kwon Y.M."/>
            <person name="Yang Y."/>
        </authorList>
    </citation>
    <scope>NUCLEOTIDE SEQUENCE [LARGE SCALE GENOMIC DNA]</scope>
    <source>
        <strain evidence="1 2">GH-Sj1</strain>
    </source>
</reference>
<protein>
    <submittedName>
        <fullName evidence="1">Uncharacterized protein</fullName>
    </submittedName>
</protein>
<dbReference type="EMBL" id="CP075864">
    <property type="protein sequence ID" value="QYS92789.1"/>
    <property type="molecule type" value="Genomic_DNA"/>
</dbReference>
<evidence type="ECO:0000313" key="2">
    <source>
        <dbReference type="Proteomes" id="UP000826661"/>
    </source>
</evidence>
<name>A0A8G0PB73_9HYPO</name>
<evidence type="ECO:0000313" key="1">
    <source>
        <dbReference type="EMBL" id="QYS92789.1"/>
    </source>
</evidence>
<dbReference type="Proteomes" id="UP000826661">
    <property type="component" value="Chromosome I"/>
</dbReference>
<gene>
    <name evidence="1" type="ORF">H0G86_000186</name>
</gene>
<organism evidence="1 2">
    <name type="scientific">Trichoderma simmonsii</name>
    <dbReference type="NCBI Taxonomy" id="1491479"/>
    <lineage>
        <taxon>Eukaryota</taxon>
        <taxon>Fungi</taxon>
        <taxon>Dikarya</taxon>
        <taxon>Ascomycota</taxon>
        <taxon>Pezizomycotina</taxon>
        <taxon>Sordariomycetes</taxon>
        <taxon>Hypocreomycetidae</taxon>
        <taxon>Hypocreales</taxon>
        <taxon>Hypocreaceae</taxon>
        <taxon>Trichoderma</taxon>
    </lineage>
</organism>
<proteinExistence type="predicted"/>
<dbReference type="AlphaFoldDB" id="A0A8G0PB73"/>
<sequence length="226" mass="24329">MTGKTWRATLNVDSAAVEKTVVIAVASSNEMLSGIWTHSFLRMMACAVKIPALTVMTGSSGLMVWTPGPTRRIIPASSVPTPSSGQSLSVNCSGQPDELRIILALAASLIAVCDSKSVAVRERTIIPAQENMFPELMVVDSIALELELRDRRSPLARVVVAEVIVFFADDTGSTLGFATMRAFSWSGSSLSKRRSRGQRTQLPLATTPIAQGGHRVYLADFRSLVH</sequence>
<keyword evidence="2" id="KW-1185">Reference proteome</keyword>